<name>G7YI95_CLOSI</name>
<dbReference type="AlphaFoldDB" id="G7YI95"/>
<reference key="2">
    <citation type="submission" date="2011-10" db="EMBL/GenBank/DDBJ databases">
        <title>The genome and transcriptome sequence of Clonorchis sinensis provide insights into the carcinogenic liver fluke.</title>
        <authorList>
            <person name="Wang X."/>
            <person name="Huang Y."/>
            <person name="Chen W."/>
            <person name="Liu H."/>
            <person name="Guo L."/>
            <person name="Chen Y."/>
            <person name="Luo F."/>
            <person name="Zhou W."/>
            <person name="Sun J."/>
            <person name="Mao Q."/>
            <person name="Liang P."/>
            <person name="Zhou C."/>
            <person name="Tian Y."/>
            <person name="Men J."/>
            <person name="Lv X."/>
            <person name="Huang L."/>
            <person name="Zhou J."/>
            <person name="Hu Y."/>
            <person name="Li R."/>
            <person name="Zhang F."/>
            <person name="Lei H."/>
            <person name="Li X."/>
            <person name="Hu X."/>
            <person name="Liang C."/>
            <person name="Xu J."/>
            <person name="Wu Z."/>
            <person name="Yu X."/>
        </authorList>
    </citation>
    <scope>NUCLEOTIDE SEQUENCE</scope>
    <source>
        <strain>Henan</strain>
    </source>
</reference>
<keyword evidence="2" id="KW-1185">Reference proteome</keyword>
<sequence>MVLRQRLSKTRSLQTVFWHAEYMSQLTPTRTSYGSQTTVVEDKKSSELRCSNRPSFTAIEQNSLYCSLIETSLKIQGYTALTPQVYKITKRASSLAGSCICLICHTTIHNFEYLSLYYENGVVCIFQIDKVFTSSYLNTRALKISELSSQYLVDHEIKWGPRFRRTRRSASSELSGLPFCALFPHQIHVREGADTDLATQFAHADFTHRVRTGKFAVRETISVISWSTICQSVGQLQRDRTLSRCNGSCTSGPVSYTEEFHFDTHRVSHTSDAEAVTVGYTWAGIVSSHTVDVSILGWINVGGCLDTVGLAISVKESQESTLVPAATASITGKWKCAGDTVKSCMRWHVQSFRQLSSTGLGGKSSARQTVFWHAEYMSQLTPTRTSYGSQTTVVEDKKSSELRCSNRPSFTAIEQNSLYCSLIETSLKIQGYTALTPQHQERLVGPSAKIVASWLDSPHQIHVREGADTDLATQFAHADFTHRVRTGKFAVRETISVISWSTICQSVGQLQRDRTLSRCNGSCTSGPVSYTEEFHFDTHRVSHTRLVILSVHAHREARWFLEAEQMDNEKNAENICKLSHLICSNGPRKHFVSDTIMDENCFLISSKGESLGRWEQYLEQEFSWPSSASNLDCRPSTSKGSSLSAVRTAYLSYSGRSCQFRSPMIWGGERQTQEELCRLHTPRSTSTPQALKADTTNAGLIYSHLWINIAITGDLEYLEGGTSLGLVVQRNTELRNYMADASSDRANLGMIHGFVSPDSRSTCASKAIIHVFLVTATLCEQPAHIPLCDSLGQCRRVFFVRHHTSTAPKNGLCTHNQGWLLPNPSTVAVGLQLTGTSFAPHTRSRAQLRAFDGLRKRMIQLADKLEGLESIRSTAIIKQSIVQGQILLRRGAKSTIDGLSSMVQDAASQPKWRSKGHRFVCFVTCLLAAVTADVRRIAHHITSAVVIVNLTRCAVMFPSLVPKDAKRPMNTPHEEGHASPDRTYLLIKTTNKVCIFIWSNLELLPGGRGRARSGQLIRNREFPGARWSCASVWFIQLSAMIEPPVSRVSARFVQPSAMINDMVVLAYLAAYAGAFCCLTTNIYKSYVLRTWQDLFGDNEYGFHDVKSESQLSRLLNTSSAAAVHSKGTSKTGVALLFKFSVRSNKTASARIRRLSVNNRRRKVIPRSNCLKLGKNFAQYKCAL</sequence>
<accession>G7YI95</accession>
<evidence type="ECO:0000313" key="2">
    <source>
        <dbReference type="Proteomes" id="UP000008909"/>
    </source>
</evidence>
<evidence type="ECO:0000313" key="1">
    <source>
        <dbReference type="EMBL" id="GAA52678.1"/>
    </source>
</evidence>
<dbReference type="EMBL" id="DF143334">
    <property type="protein sequence ID" value="GAA52678.1"/>
    <property type="molecule type" value="Genomic_DNA"/>
</dbReference>
<dbReference type="Proteomes" id="UP000008909">
    <property type="component" value="Unassembled WGS sequence"/>
</dbReference>
<proteinExistence type="predicted"/>
<gene>
    <name evidence="1" type="ORF">CLF_108603</name>
</gene>
<protein>
    <submittedName>
        <fullName evidence="1">Uncharacterized protein</fullName>
    </submittedName>
</protein>
<organism evidence="1 2">
    <name type="scientific">Clonorchis sinensis</name>
    <name type="common">Chinese liver fluke</name>
    <dbReference type="NCBI Taxonomy" id="79923"/>
    <lineage>
        <taxon>Eukaryota</taxon>
        <taxon>Metazoa</taxon>
        <taxon>Spiralia</taxon>
        <taxon>Lophotrochozoa</taxon>
        <taxon>Platyhelminthes</taxon>
        <taxon>Trematoda</taxon>
        <taxon>Digenea</taxon>
        <taxon>Opisthorchiida</taxon>
        <taxon>Opisthorchiata</taxon>
        <taxon>Opisthorchiidae</taxon>
        <taxon>Clonorchis</taxon>
    </lineage>
</organism>
<reference evidence="1" key="1">
    <citation type="journal article" date="2011" name="Genome Biol.">
        <title>The draft genome of the carcinogenic human liver fluke Clonorchis sinensis.</title>
        <authorList>
            <person name="Wang X."/>
            <person name="Chen W."/>
            <person name="Huang Y."/>
            <person name="Sun J."/>
            <person name="Men J."/>
            <person name="Liu H."/>
            <person name="Luo F."/>
            <person name="Guo L."/>
            <person name="Lv X."/>
            <person name="Deng C."/>
            <person name="Zhou C."/>
            <person name="Fan Y."/>
            <person name="Li X."/>
            <person name="Huang L."/>
            <person name="Hu Y."/>
            <person name="Liang C."/>
            <person name="Hu X."/>
            <person name="Xu J."/>
            <person name="Yu X."/>
        </authorList>
    </citation>
    <scope>NUCLEOTIDE SEQUENCE [LARGE SCALE GENOMIC DNA]</scope>
    <source>
        <strain evidence="1">Henan</strain>
    </source>
</reference>